<keyword evidence="4" id="KW-0614">Plasmid</keyword>
<evidence type="ECO:0000256" key="1">
    <source>
        <dbReference type="ARBA" id="ARBA00005323"/>
    </source>
</evidence>
<comment type="similarity">
    <text evidence="1">Belongs to the DSD1 family.</text>
</comment>
<dbReference type="SUPFAM" id="SSF51419">
    <property type="entry name" value="PLP-binding barrel"/>
    <property type="match status" value="1"/>
</dbReference>
<name>A0A249PIP1_9HYPH</name>
<gene>
    <name evidence="4" type="ORF">SJ05684_b46250</name>
</gene>
<dbReference type="OrthoDB" id="9772497at2"/>
<reference evidence="4 5" key="1">
    <citation type="submission" date="2017-08" db="EMBL/GenBank/DDBJ databases">
        <title>Multipartite genome sequences of Sinorhizobium species nodulating soybeans.</title>
        <authorList>
            <person name="Tian C.F."/>
        </authorList>
    </citation>
    <scope>NUCLEOTIDE SEQUENCE [LARGE SCALE GENOMIC DNA]</scope>
    <source>
        <strain evidence="4 5">CCBAU 05684</strain>
        <plasmid evidence="5">psj05684b</plasmid>
    </source>
</reference>
<dbReference type="InterPro" id="IPR051466">
    <property type="entry name" value="D-amino_acid_metab_enzyme"/>
</dbReference>
<dbReference type="STRING" id="716928.GCA_000261485_03089"/>
<evidence type="ECO:0000313" key="5">
    <source>
        <dbReference type="Proteomes" id="UP000217211"/>
    </source>
</evidence>
<dbReference type="Pfam" id="PF14031">
    <property type="entry name" value="D-ser_dehydrat"/>
    <property type="match status" value="1"/>
</dbReference>
<protein>
    <submittedName>
        <fullName evidence="4">Low-specificity D-threonine aldolase</fullName>
    </submittedName>
</protein>
<dbReference type="Gene3D" id="2.40.37.20">
    <property type="entry name" value="D-serine dehydratase-like domain"/>
    <property type="match status" value="1"/>
</dbReference>
<organism evidence="4 5">
    <name type="scientific">Sinorhizobium sojae CCBAU 05684</name>
    <dbReference type="NCBI Taxonomy" id="716928"/>
    <lineage>
        <taxon>Bacteria</taxon>
        <taxon>Pseudomonadati</taxon>
        <taxon>Pseudomonadota</taxon>
        <taxon>Alphaproteobacteria</taxon>
        <taxon>Hyphomicrobiales</taxon>
        <taxon>Rhizobiaceae</taxon>
        <taxon>Sinorhizobium/Ensifer group</taxon>
        <taxon>Sinorhizobium</taxon>
    </lineage>
</organism>
<keyword evidence="2" id="KW-0456">Lyase</keyword>
<dbReference type="CDD" id="cd06820">
    <property type="entry name" value="PLPDE_III_LS_D-TA_like"/>
    <property type="match status" value="1"/>
</dbReference>
<dbReference type="GO" id="GO:0036088">
    <property type="term" value="P:D-serine catabolic process"/>
    <property type="evidence" value="ECO:0007669"/>
    <property type="project" value="TreeGrafter"/>
</dbReference>
<dbReference type="eggNOG" id="COG3616">
    <property type="taxonomic scope" value="Bacteria"/>
</dbReference>
<dbReference type="Gene3D" id="3.20.20.10">
    <property type="entry name" value="Alanine racemase"/>
    <property type="match status" value="1"/>
</dbReference>
<accession>A0A249PIP1</accession>
<dbReference type="InterPro" id="IPR001608">
    <property type="entry name" value="Ala_racemase_N"/>
</dbReference>
<dbReference type="PANTHER" id="PTHR28004:SF2">
    <property type="entry name" value="D-SERINE DEHYDRATASE"/>
    <property type="match status" value="1"/>
</dbReference>
<dbReference type="InterPro" id="IPR042208">
    <property type="entry name" value="D-ser_dehydrat-like_sf"/>
</dbReference>
<keyword evidence="5" id="KW-1185">Reference proteome</keyword>
<dbReference type="InterPro" id="IPR029066">
    <property type="entry name" value="PLP-binding_barrel"/>
</dbReference>
<dbReference type="InterPro" id="IPR026956">
    <property type="entry name" value="D-ser_dehydrat-like_dom"/>
</dbReference>
<dbReference type="KEGG" id="esj:SJ05684_b46250"/>
<sequence>MTLSIETPAVLVDLDVARRNVLAFQAYADRHGIRVRPHIKTHKLPQMAELQLDAGAVGITCQKVSEAEAMVEGSARIRDVLITYNILGEEKLTRLERLNTRVTLSVVADNRTVVEGLSAHFARTEKTLTVLVECNTGADRCGVATPAEAARLARLIADAPGLRFGGLMTYPPVGAAAQLESFMREAKRLIEADGLEVPSITSGGTPSMMQAAEAPIATEYRPGTYVYNDRSLVVRGVATWEDCALTVLATVVSVPAENRAIIDAGSKVLTSDLLGLTGYGHVLGRDDIRIDQLSEEHGRLVSDGPIGLAVGEQVRIVPNHACVVTNMFDAVHIFEGGVPKEKWVVVARGRVL</sequence>
<dbReference type="Pfam" id="PF01168">
    <property type="entry name" value="Ala_racemase_N"/>
    <property type="match status" value="1"/>
</dbReference>
<dbReference type="Proteomes" id="UP000217211">
    <property type="component" value="Plasmid pSJ05684b"/>
</dbReference>
<evidence type="ECO:0000259" key="3">
    <source>
        <dbReference type="SMART" id="SM01119"/>
    </source>
</evidence>
<evidence type="ECO:0000256" key="2">
    <source>
        <dbReference type="ARBA" id="ARBA00023239"/>
    </source>
</evidence>
<proteinExistence type="inferred from homology"/>
<dbReference type="SMART" id="SM01119">
    <property type="entry name" value="D-ser_dehydrat"/>
    <property type="match status" value="1"/>
</dbReference>
<dbReference type="EMBL" id="CP023068">
    <property type="protein sequence ID" value="ASY65607.1"/>
    <property type="molecule type" value="Genomic_DNA"/>
</dbReference>
<feature type="domain" description="D-serine dehydratase-like" evidence="3">
    <location>
        <begin position="244"/>
        <end position="335"/>
    </location>
</feature>
<evidence type="ECO:0000313" key="4">
    <source>
        <dbReference type="EMBL" id="ASY65607.1"/>
    </source>
</evidence>
<dbReference type="PANTHER" id="PTHR28004">
    <property type="entry name" value="ZGC:162816-RELATED"/>
    <property type="match status" value="1"/>
</dbReference>
<dbReference type="GO" id="GO:0008721">
    <property type="term" value="F:D-serine ammonia-lyase activity"/>
    <property type="evidence" value="ECO:0007669"/>
    <property type="project" value="TreeGrafter"/>
</dbReference>
<dbReference type="AlphaFoldDB" id="A0A249PIP1"/>
<dbReference type="RefSeq" id="WP_034855458.1">
    <property type="nucleotide sequence ID" value="NZ_AJQT01000060.1"/>
</dbReference>
<geneLocation type="plasmid" evidence="5">
    <name>psj05684b</name>
</geneLocation>